<dbReference type="EMBL" id="WWBZ02000051">
    <property type="protein sequence ID" value="KAF4304444.1"/>
    <property type="molecule type" value="Genomic_DNA"/>
</dbReference>
<reference evidence="2" key="1">
    <citation type="submission" date="2020-04" db="EMBL/GenBank/DDBJ databases">
        <title>Genome Assembly and Annotation of Botryosphaeria dothidea sdau 11-99, a Latent Pathogen of Apple Fruit Ring Rot in China.</title>
        <authorList>
            <person name="Yu C."/>
            <person name="Diao Y."/>
            <person name="Lu Q."/>
            <person name="Zhao J."/>
            <person name="Cui S."/>
            <person name="Peng C."/>
            <person name="He B."/>
            <person name="Liu H."/>
        </authorList>
    </citation>
    <scope>NUCLEOTIDE SEQUENCE [LARGE SCALE GENOMIC DNA]</scope>
    <source>
        <strain evidence="2">Sdau11-99</strain>
    </source>
</reference>
<keyword evidence="3" id="KW-1185">Reference proteome</keyword>
<accession>A0A8H4IQB5</accession>
<dbReference type="AlphaFoldDB" id="A0A8H4IQB5"/>
<sequence>MSGIPFLRFKTALRWLPGKKPTLFFPSFSENHRVSLNTQTIMSDRSHPRHFLVTRRYNEKERNSLWWAPTVTLAISPKRTVRTWCMRRLRAAFKEELEARGLNERAQKVRDGKVVDGPAAILGTLIMQANATLVTAKYAKVREEAGWTVDALLAYEAGGSPPFGAPTNPPQSSPPPNPRGGKPQMLRPGTKGGQSAGKGRREAPRKRP</sequence>
<proteinExistence type="predicted"/>
<evidence type="ECO:0000313" key="2">
    <source>
        <dbReference type="EMBL" id="KAF4304444.1"/>
    </source>
</evidence>
<gene>
    <name evidence="2" type="ORF">GTA08_BOTSDO07614</name>
</gene>
<dbReference type="OrthoDB" id="5238363at2759"/>
<name>A0A8H4IQB5_9PEZI</name>
<feature type="compositionally biased region" description="Pro residues" evidence="1">
    <location>
        <begin position="163"/>
        <end position="178"/>
    </location>
</feature>
<dbReference type="Proteomes" id="UP000572817">
    <property type="component" value="Unassembled WGS sequence"/>
</dbReference>
<protein>
    <submittedName>
        <fullName evidence="2">Uncharacterized protein</fullName>
    </submittedName>
</protein>
<organism evidence="2 3">
    <name type="scientific">Botryosphaeria dothidea</name>
    <dbReference type="NCBI Taxonomy" id="55169"/>
    <lineage>
        <taxon>Eukaryota</taxon>
        <taxon>Fungi</taxon>
        <taxon>Dikarya</taxon>
        <taxon>Ascomycota</taxon>
        <taxon>Pezizomycotina</taxon>
        <taxon>Dothideomycetes</taxon>
        <taxon>Dothideomycetes incertae sedis</taxon>
        <taxon>Botryosphaeriales</taxon>
        <taxon>Botryosphaeriaceae</taxon>
        <taxon>Botryosphaeria</taxon>
    </lineage>
</organism>
<feature type="region of interest" description="Disordered" evidence="1">
    <location>
        <begin position="159"/>
        <end position="208"/>
    </location>
</feature>
<evidence type="ECO:0000313" key="3">
    <source>
        <dbReference type="Proteomes" id="UP000572817"/>
    </source>
</evidence>
<evidence type="ECO:0000256" key="1">
    <source>
        <dbReference type="SAM" id="MobiDB-lite"/>
    </source>
</evidence>
<comment type="caution">
    <text evidence="2">The sequence shown here is derived from an EMBL/GenBank/DDBJ whole genome shotgun (WGS) entry which is preliminary data.</text>
</comment>